<dbReference type="PROSITE" id="PS00705">
    <property type="entry name" value="PROK_CO2_ANHYDRASE_2"/>
    <property type="match status" value="1"/>
</dbReference>
<dbReference type="GO" id="GO:0004089">
    <property type="term" value="F:carbonate dehydratase activity"/>
    <property type="evidence" value="ECO:0007669"/>
    <property type="project" value="UniProtKB-EC"/>
</dbReference>
<name>A0ABU0B2W3_9FIRM</name>
<dbReference type="RefSeq" id="WP_307402913.1">
    <property type="nucleotide sequence ID" value="NZ_JAUSUX010000018.1"/>
</dbReference>
<gene>
    <name evidence="8" type="ORF">J2Z49_002176</name>
</gene>
<keyword evidence="9" id="KW-1185">Reference proteome</keyword>
<feature type="chain" id="PRO_5045252086" description="Carbonic anhydrase" evidence="7">
    <location>
        <begin position="26"/>
        <end position="251"/>
    </location>
</feature>
<protein>
    <recommendedName>
        <fullName evidence="2 6">Carbonic anhydrase</fullName>
        <ecNumber evidence="2 6">4.2.1.1</ecNumber>
    </recommendedName>
    <alternativeName>
        <fullName evidence="6">Carbonate dehydratase</fullName>
    </alternativeName>
</protein>
<dbReference type="PANTHER" id="PTHR11002:SF79">
    <property type="entry name" value="CARBONIC ANHYDRASE 2"/>
    <property type="match status" value="1"/>
</dbReference>
<comment type="similarity">
    <text evidence="1 6">Belongs to the beta-class carbonic anhydrase family.</text>
</comment>
<evidence type="ECO:0000313" key="9">
    <source>
        <dbReference type="Proteomes" id="UP001225644"/>
    </source>
</evidence>
<comment type="function">
    <text evidence="6">Reversible hydration of carbon dioxide.</text>
</comment>
<dbReference type="InterPro" id="IPR001765">
    <property type="entry name" value="Carbonic_anhydrase"/>
</dbReference>
<feature type="signal peptide" evidence="7">
    <location>
        <begin position="1"/>
        <end position="25"/>
    </location>
</feature>
<evidence type="ECO:0000256" key="5">
    <source>
        <dbReference type="ARBA" id="ARBA00048348"/>
    </source>
</evidence>
<dbReference type="EMBL" id="JAUSUX010000018">
    <property type="protein sequence ID" value="MDQ0287059.1"/>
    <property type="molecule type" value="Genomic_DNA"/>
</dbReference>
<proteinExistence type="inferred from homology"/>
<evidence type="ECO:0000313" key="8">
    <source>
        <dbReference type="EMBL" id="MDQ0287059.1"/>
    </source>
</evidence>
<evidence type="ECO:0000256" key="3">
    <source>
        <dbReference type="ARBA" id="ARBA00022833"/>
    </source>
</evidence>
<evidence type="ECO:0000256" key="2">
    <source>
        <dbReference type="ARBA" id="ARBA00012925"/>
    </source>
</evidence>
<dbReference type="SMART" id="SM00947">
    <property type="entry name" value="Pro_CA"/>
    <property type="match status" value="1"/>
</dbReference>
<dbReference type="SUPFAM" id="SSF53056">
    <property type="entry name" value="beta-carbonic anhydrase, cab"/>
    <property type="match status" value="1"/>
</dbReference>
<dbReference type="PANTHER" id="PTHR11002">
    <property type="entry name" value="CARBONIC ANHYDRASE"/>
    <property type="match status" value="1"/>
</dbReference>
<dbReference type="Pfam" id="PF00484">
    <property type="entry name" value="Pro_CA"/>
    <property type="match status" value="1"/>
</dbReference>
<keyword evidence="4 6" id="KW-0456">Lyase</keyword>
<reference evidence="8 9" key="1">
    <citation type="submission" date="2023-07" db="EMBL/GenBank/DDBJ databases">
        <title>Genomic Encyclopedia of Type Strains, Phase IV (KMG-IV): sequencing the most valuable type-strain genomes for metagenomic binning, comparative biology and taxonomic classification.</title>
        <authorList>
            <person name="Goeker M."/>
        </authorList>
    </citation>
    <scope>NUCLEOTIDE SEQUENCE [LARGE SCALE GENOMIC DNA]</scope>
    <source>
        <strain evidence="8 9">DSM 12396</strain>
    </source>
</reference>
<dbReference type="InterPro" id="IPR015892">
    <property type="entry name" value="Carbonic_anhydrase_CS"/>
</dbReference>
<evidence type="ECO:0000256" key="4">
    <source>
        <dbReference type="ARBA" id="ARBA00023239"/>
    </source>
</evidence>
<dbReference type="Proteomes" id="UP001225644">
    <property type="component" value="Unassembled WGS sequence"/>
</dbReference>
<dbReference type="CDD" id="cd03378">
    <property type="entry name" value="beta_CA_cladeC"/>
    <property type="match status" value="1"/>
</dbReference>
<evidence type="ECO:0000256" key="1">
    <source>
        <dbReference type="ARBA" id="ARBA00006217"/>
    </source>
</evidence>
<keyword evidence="3 6" id="KW-0862">Zinc</keyword>
<sequence>MRRKVVCLTLVALFILAIVAMPGCATQQKAAETSASKAASNDSQQASVYKRPEVVASASEAKQLLIEGNKRFVSGKLANKDLGSTKREELAVKGQKPFAVVVTCSDSRVSPELIFDQGLGDLFVIRVAGNVLDPVAIGSVEYAVEHLGTPLVVVMGHEKCGAVKATADGGEAPGSLGSIVAKIKPSVEKVKAAGATGNDLYEKATDENIKAAIADLEKSPIVKHLKESGKLTVIGAKYHLGSGEVVFFDAK</sequence>
<dbReference type="EC" id="4.2.1.1" evidence="2 6"/>
<comment type="catalytic activity">
    <reaction evidence="5 6">
        <text>hydrogencarbonate + H(+) = CO2 + H2O</text>
        <dbReference type="Rhea" id="RHEA:10748"/>
        <dbReference type="ChEBI" id="CHEBI:15377"/>
        <dbReference type="ChEBI" id="CHEBI:15378"/>
        <dbReference type="ChEBI" id="CHEBI:16526"/>
        <dbReference type="ChEBI" id="CHEBI:17544"/>
        <dbReference type="EC" id="4.2.1.1"/>
    </reaction>
</comment>
<comment type="caution">
    <text evidence="8">The sequence shown here is derived from an EMBL/GenBank/DDBJ whole genome shotgun (WGS) entry which is preliminary data.</text>
</comment>
<organism evidence="8 9">
    <name type="scientific">Desulfofundulus luciae</name>
    <dbReference type="NCBI Taxonomy" id="74702"/>
    <lineage>
        <taxon>Bacteria</taxon>
        <taxon>Bacillati</taxon>
        <taxon>Bacillota</taxon>
        <taxon>Clostridia</taxon>
        <taxon>Eubacteriales</taxon>
        <taxon>Peptococcaceae</taxon>
        <taxon>Desulfofundulus</taxon>
    </lineage>
</organism>
<accession>A0ABU0B2W3</accession>
<dbReference type="InterPro" id="IPR036874">
    <property type="entry name" value="Carbonic_anhydrase_sf"/>
</dbReference>
<keyword evidence="7" id="KW-0732">Signal</keyword>
<evidence type="ECO:0000256" key="7">
    <source>
        <dbReference type="SAM" id="SignalP"/>
    </source>
</evidence>
<dbReference type="Gene3D" id="3.40.1050.10">
    <property type="entry name" value="Carbonic anhydrase"/>
    <property type="match status" value="1"/>
</dbReference>
<evidence type="ECO:0000256" key="6">
    <source>
        <dbReference type="RuleBase" id="RU003956"/>
    </source>
</evidence>
<dbReference type="PROSITE" id="PS00704">
    <property type="entry name" value="PROK_CO2_ANHYDRASE_1"/>
    <property type="match status" value="1"/>
</dbReference>